<evidence type="ECO:0000256" key="6">
    <source>
        <dbReference type="ARBA" id="ARBA00023136"/>
    </source>
</evidence>
<dbReference type="GeneID" id="23115063"/>
<evidence type="ECO:0000256" key="1">
    <source>
        <dbReference type="ARBA" id="ARBA00004429"/>
    </source>
</evidence>
<dbReference type="EMBL" id="CACRTF010000011">
    <property type="protein sequence ID" value="VYT24752.1"/>
    <property type="molecule type" value="Genomic_DNA"/>
</dbReference>
<dbReference type="RefSeq" id="WP_002569075.1">
    <property type="nucleotide sequence ID" value="NZ_BAABZS010000001.1"/>
</dbReference>
<accession>A0A6N2V780</accession>
<gene>
    <name evidence="8" type="primary">siaT_15</name>
    <name evidence="8" type="ORF">CBLFYP116_02526</name>
</gene>
<dbReference type="InterPro" id="IPR004681">
    <property type="entry name" value="TRAP_DctM"/>
</dbReference>
<keyword evidence="2" id="KW-1003">Cell membrane</keyword>
<dbReference type="GO" id="GO:0022857">
    <property type="term" value="F:transmembrane transporter activity"/>
    <property type="evidence" value="ECO:0007669"/>
    <property type="project" value="TreeGrafter"/>
</dbReference>
<keyword evidence="3" id="KW-0997">Cell inner membrane</keyword>
<organism evidence="8">
    <name type="scientific">Enterocloster bolteae</name>
    <dbReference type="NCBI Taxonomy" id="208479"/>
    <lineage>
        <taxon>Bacteria</taxon>
        <taxon>Bacillati</taxon>
        <taxon>Bacillota</taxon>
        <taxon>Clostridia</taxon>
        <taxon>Lachnospirales</taxon>
        <taxon>Lachnospiraceae</taxon>
        <taxon>Enterocloster</taxon>
    </lineage>
</organism>
<name>A0A6N2V780_9FIRM</name>
<dbReference type="NCBIfam" id="TIGR00786">
    <property type="entry name" value="dctM"/>
    <property type="match status" value="1"/>
</dbReference>
<comment type="subcellular location">
    <subcellularLocation>
        <location evidence="1">Cell inner membrane</location>
        <topology evidence="1">Multi-pass membrane protein</topology>
    </subcellularLocation>
</comment>
<dbReference type="PANTHER" id="PTHR33362">
    <property type="entry name" value="SIALIC ACID TRAP TRANSPORTER PERMEASE PROTEIN SIAT-RELATED"/>
    <property type="match status" value="1"/>
</dbReference>
<dbReference type="PIRSF" id="PIRSF006066">
    <property type="entry name" value="HI0050"/>
    <property type="match status" value="1"/>
</dbReference>
<dbReference type="Pfam" id="PF06808">
    <property type="entry name" value="DctM"/>
    <property type="match status" value="1"/>
</dbReference>
<keyword evidence="4" id="KW-0812">Transmembrane</keyword>
<evidence type="ECO:0000259" key="7">
    <source>
        <dbReference type="Pfam" id="PF06808"/>
    </source>
</evidence>
<keyword evidence="6" id="KW-0472">Membrane</keyword>
<dbReference type="InterPro" id="IPR010656">
    <property type="entry name" value="DctM"/>
</dbReference>
<evidence type="ECO:0000313" key="8">
    <source>
        <dbReference type="EMBL" id="VYT24752.1"/>
    </source>
</evidence>
<feature type="domain" description="TRAP C4-dicarboxylate transport system permease DctM subunit" evidence="7">
    <location>
        <begin position="10"/>
        <end position="417"/>
    </location>
</feature>
<evidence type="ECO:0000256" key="2">
    <source>
        <dbReference type="ARBA" id="ARBA00022475"/>
    </source>
</evidence>
<sequence length="429" mass="46183">MNIGIVVFLAAFAMIFLTGMPIALGMLSVGVIYMLATGGNMGVIPNCICEAYWNNYVIIAIPLFVFTANVMNTGKISDMIFRFSDGIVGRMRGGMAQVNVLVSLIFSGMTGSAMADASGVGIMEIAEMKRQGYDDGFSCAITAASATIGPIFPPSMTMLLYSSLTGASVGALFMGGMLPGVMLALFLGAYCLVVSYRRKYPYGTKYTIPLFLTYTFKAIPALLTPVILLGGIYGGAVTPTEAGAVAGAYALIVSVLVYRMLNWESLKKILLETARTVGTVSITVGCASVIVYISTLERIPTLLGGFIMGITDNRYVFLLICNIMFLILGMIFDNNTITLVFIPMIYPLVQGFGIDPVHFGVMFVINMMIGMVTPPYGPLLFVTSAISETPLKDIIKEILPMIAVMIAFLLVITYIPDVVLVLPKIFLNY</sequence>
<evidence type="ECO:0000256" key="4">
    <source>
        <dbReference type="ARBA" id="ARBA00022692"/>
    </source>
</evidence>
<proteinExistence type="predicted"/>
<reference evidence="8" key="1">
    <citation type="submission" date="2019-11" db="EMBL/GenBank/DDBJ databases">
        <authorList>
            <person name="Feng L."/>
        </authorList>
    </citation>
    <scope>NUCLEOTIDE SEQUENCE</scope>
    <source>
        <strain evidence="8">CbolteaeLFYP116</strain>
    </source>
</reference>
<protein>
    <submittedName>
        <fullName evidence="8">Sialic acid TRAP transporter permease protein SiaT</fullName>
    </submittedName>
</protein>
<evidence type="ECO:0000256" key="3">
    <source>
        <dbReference type="ARBA" id="ARBA00022519"/>
    </source>
</evidence>
<dbReference type="KEGG" id="cbol:CGC65_29220"/>
<keyword evidence="5" id="KW-1133">Transmembrane helix</keyword>
<dbReference type="AlphaFoldDB" id="A0A6N2V780"/>
<dbReference type="GO" id="GO:0005886">
    <property type="term" value="C:plasma membrane"/>
    <property type="evidence" value="ECO:0007669"/>
    <property type="project" value="UniProtKB-SubCell"/>
</dbReference>
<evidence type="ECO:0000256" key="5">
    <source>
        <dbReference type="ARBA" id="ARBA00022989"/>
    </source>
</evidence>